<dbReference type="STRING" id="94128.A0A2A3E1V7"/>
<organism evidence="1 2">
    <name type="scientific">Apis cerana cerana</name>
    <name type="common">Oriental honeybee</name>
    <dbReference type="NCBI Taxonomy" id="94128"/>
    <lineage>
        <taxon>Eukaryota</taxon>
        <taxon>Metazoa</taxon>
        <taxon>Ecdysozoa</taxon>
        <taxon>Arthropoda</taxon>
        <taxon>Hexapoda</taxon>
        <taxon>Insecta</taxon>
        <taxon>Pterygota</taxon>
        <taxon>Neoptera</taxon>
        <taxon>Endopterygota</taxon>
        <taxon>Hymenoptera</taxon>
        <taxon>Apocrita</taxon>
        <taxon>Aculeata</taxon>
        <taxon>Apoidea</taxon>
        <taxon>Anthophila</taxon>
        <taxon>Apidae</taxon>
        <taxon>Apis</taxon>
    </lineage>
</organism>
<dbReference type="Proteomes" id="UP000242457">
    <property type="component" value="Unassembled WGS sequence"/>
</dbReference>
<dbReference type="EMBL" id="KZ288586">
    <property type="protein sequence ID" value="PBC25071.1"/>
    <property type="molecule type" value="Genomic_DNA"/>
</dbReference>
<accession>A0A2A3E1V7</accession>
<evidence type="ECO:0000313" key="1">
    <source>
        <dbReference type="EMBL" id="PBC25071.1"/>
    </source>
</evidence>
<name>A0A2A3E1V7_APICC</name>
<dbReference type="OrthoDB" id="7687051at2759"/>
<sequence>MRKRLRKADRSKWKSLASQGQGIEEFFGDKIGNTWLYNPELLKPILGRIKTNTYGHILRLCINAKSKRMKRHDEICDLITNNVSKEYTIFREPEIKINGERRKPSMVIKDHKKVYVVDITDGVQCYSSGHRVQRGSTTVDSLKIFGLQTKHALIASLIAR</sequence>
<proteinExistence type="predicted"/>
<dbReference type="AlphaFoldDB" id="A0A2A3E1V7"/>
<reference evidence="1 2" key="1">
    <citation type="submission" date="2014-07" db="EMBL/GenBank/DDBJ databases">
        <title>Genomic and transcriptomic analysis on Apis cerana provide comprehensive insights into honey bee biology.</title>
        <authorList>
            <person name="Diao Q."/>
            <person name="Sun L."/>
            <person name="Zheng H."/>
            <person name="Zheng H."/>
            <person name="Xu S."/>
            <person name="Wang S."/>
            <person name="Zeng Z."/>
            <person name="Hu F."/>
            <person name="Su S."/>
            <person name="Wu J."/>
        </authorList>
    </citation>
    <scope>NUCLEOTIDE SEQUENCE [LARGE SCALE GENOMIC DNA]</scope>
    <source>
        <tissue evidence="1">Pupae without intestine</tissue>
    </source>
</reference>
<gene>
    <name evidence="1" type="ORF">APICC_08198</name>
</gene>
<evidence type="ECO:0000313" key="2">
    <source>
        <dbReference type="Proteomes" id="UP000242457"/>
    </source>
</evidence>
<keyword evidence="2" id="KW-1185">Reference proteome</keyword>
<protein>
    <submittedName>
        <fullName evidence="1">Uncharacterized protein</fullName>
    </submittedName>
</protein>